<accession>A0ACB0L012</accession>
<keyword evidence="2" id="KW-1185">Reference proteome</keyword>
<evidence type="ECO:0000313" key="2">
    <source>
        <dbReference type="Proteomes" id="UP001177021"/>
    </source>
</evidence>
<dbReference type="Proteomes" id="UP001177021">
    <property type="component" value="Unassembled WGS sequence"/>
</dbReference>
<name>A0ACB0L012_TRIPR</name>
<comment type="caution">
    <text evidence="1">The sequence shown here is derived from an EMBL/GenBank/DDBJ whole genome shotgun (WGS) entry which is preliminary data.</text>
</comment>
<proteinExistence type="predicted"/>
<dbReference type="EMBL" id="CASHSV030000409">
    <property type="protein sequence ID" value="CAJ2661857.1"/>
    <property type="molecule type" value="Genomic_DNA"/>
</dbReference>
<protein>
    <submittedName>
        <fullName evidence="1">Uncharacterized protein</fullName>
    </submittedName>
</protein>
<gene>
    <name evidence="1" type="ORF">MILVUS5_LOCUS27500</name>
</gene>
<organism evidence="1 2">
    <name type="scientific">Trifolium pratense</name>
    <name type="common">Red clover</name>
    <dbReference type="NCBI Taxonomy" id="57577"/>
    <lineage>
        <taxon>Eukaryota</taxon>
        <taxon>Viridiplantae</taxon>
        <taxon>Streptophyta</taxon>
        <taxon>Embryophyta</taxon>
        <taxon>Tracheophyta</taxon>
        <taxon>Spermatophyta</taxon>
        <taxon>Magnoliopsida</taxon>
        <taxon>eudicotyledons</taxon>
        <taxon>Gunneridae</taxon>
        <taxon>Pentapetalae</taxon>
        <taxon>rosids</taxon>
        <taxon>fabids</taxon>
        <taxon>Fabales</taxon>
        <taxon>Fabaceae</taxon>
        <taxon>Papilionoideae</taxon>
        <taxon>50 kb inversion clade</taxon>
        <taxon>NPAAA clade</taxon>
        <taxon>Hologalegina</taxon>
        <taxon>IRL clade</taxon>
        <taxon>Trifolieae</taxon>
        <taxon>Trifolium</taxon>
    </lineage>
</organism>
<evidence type="ECO:0000313" key="1">
    <source>
        <dbReference type="EMBL" id="CAJ2661857.1"/>
    </source>
</evidence>
<reference evidence="1" key="1">
    <citation type="submission" date="2023-10" db="EMBL/GenBank/DDBJ databases">
        <authorList>
            <person name="Rodriguez Cubillos JULIANA M."/>
            <person name="De Vega J."/>
        </authorList>
    </citation>
    <scope>NUCLEOTIDE SEQUENCE</scope>
</reference>
<sequence length="248" mass="27386">MARTKEEARKQTHDQNVSSSTPSSSLNRSPSPPHPPSSPKPSEYVSDTPSPPTNQNLEKLAQVSSDQVIVNPQTPITTIQDPSFLESTQNKPQNPNPVSESRSEDWNIPLTTIVSTLAKNPTSSKPKKTKTFDRSKVRKSARIMSGRKPVVDTIVHVIHNSDSENTLSENPQIENASATQSEPSPTSKLKTKTASKAKITTSSSVKKNIEAEKDKGKGKEIRLKYMIFEKKELRVPMVFDTPENALFI</sequence>